<dbReference type="EMBL" id="BARU01030955">
    <property type="protein sequence ID" value="GAH69153.1"/>
    <property type="molecule type" value="Genomic_DNA"/>
</dbReference>
<protein>
    <recommendedName>
        <fullName evidence="1">Uroporphyrinogen decarboxylase (URO-D) domain-containing protein</fullName>
    </recommendedName>
</protein>
<dbReference type="Pfam" id="PF01208">
    <property type="entry name" value="URO-D"/>
    <property type="match status" value="1"/>
</dbReference>
<gene>
    <name evidence="2" type="ORF">S03H2_49026</name>
</gene>
<dbReference type="Gene3D" id="3.20.20.210">
    <property type="match status" value="1"/>
</dbReference>
<sequence length="243" mass="28526">RDERLNFDSPGRTPQNLDELCKLTFKADYPISLGCGSLYGWPRNWIGVERISMMFYDDPELIEEIMDHLVDLTLKMFENIAGKCKIDCGSWWEDMCFNKGPLISPKIFVQFLVPRYKKITDFLRRECGCEFHILDCDGNIHELAPLWLEAGINVMFPLEAAHTDVFKIAKQFGRRIAFRGYFDKRALIAGKEAIDREFKRLKPLLKRGGFIPHTNHLVSPDVSWENYKYYREKKTIYLRSKNE</sequence>
<comment type="caution">
    <text evidence="2">The sequence shown here is derived from an EMBL/GenBank/DDBJ whole genome shotgun (WGS) entry which is preliminary data.</text>
</comment>
<dbReference type="GO" id="GO:0006779">
    <property type="term" value="P:porphyrin-containing compound biosynthetic process"/>
    <property type="evidence" value="ECO:0007669"/>
    <property type="project" value="InterPro"/>
</dbReference>
<dbReference type="GO" id="GO:0004853">
    <property type="term" value="F:uroporphyrinogen decarboxylase activity"/>
    <property type="evidence" value="ECO:0007669"/>
    <property type="project" value="InterPro"/>
</dbReference>
<dbReference type="SUPFAM" id="SSF51726">
    <property type="entry name" value="UROD/MetE-like"/>
    <property type="match status" value="1"/>
</dbReference>
<proteinExistence type="predicted"/>
<evidence type="ECO:0000259" key="1">
    <source>
        <dbReference type="Pfam" id="PF01208"/>
    </source>
</evidence>
<feature type="domain" description="Uroporphyrinogen decarboxylase (URO-D)" evidence="1">
    <location>
        <begin position="47"/>
        <end position="229"/>
    </location>
</feature>
<dbReference type="AlphaFoldDB" id="X1JHD0"/>
<feature type="non-terminal residue" evidence="2">
    <location>
        <position position="1"/>
    </location>
</feature>
<evidence type="ECO:0000313" key="2">
    <source>
        <dbReference type="EMBL" id="GAH69153.1"/>
    </source>
</evidence>
<accession>X1JHD0</accession>
<reference evidence="2" key="1">
    <citation type="journal article" date="2014" name="Front. Microbiol.">
        <title>High frequency of phylogenetically diverse reductive dehalogenase-homologous genes in deep subseafloor sedimentary metagenomes.</title>
        <authorList>
            <person name="Kawai M."/>
            <person name="Futagami T."/>
            <person name="Toyoda A."/>
            <person name="Takaki Y."/>
            <person name="Nishi S."/>
            <person name="Hori S."/>
            <person name="Arai W."/>
            <person name="Tsubouchi T."/>
            <person name="Morono Y."/>
            <person name="Uchiyama I."/>
            <person name="Ito T."/>
            <person name="Fujiyama A."/>
            <person name="Inagaki F."/>
            <person name="Takami H."/>
        </authorList>
    </citation>
    <scope>NUCLEOTIDE SEQUENCE</scope>
    <source>
        <strain evidence="2">Expedition CK06-06</strain>
    </source>
</reference>
<organism evidence="2">
    <name type="scientific">marine sediment metagenome</name>
    <dbReference type="NCBI Taxonomy" id="412755"/>
    <lineage>
        <taxon>unclassified sequences</taxon>
        <taxon>metagenomes</taxon>
        <taxon>ecological metagenomes</taxon>
    </lineage>
</organism>
<dbReference type="InterPro" id="IPR000257">
    <property type="entry name" value="Uroporphyrinogen_deCOase"/>
</dbReference>
<name>X1JHD0_9ZZZZ</name>
<dbReference type="InterPro" id="IPR038071">
    <property type="entry name" value="UROD/MetE-like_sf"/>
</dbReference>